<dbReference type="AlphaFoldDB" id="A0A831S084"/>
<dbReference type="InterPro" id="IPR000160">
    <property type="entry name" value="GGDEF_dom"/>
</dbReference>
<evidence type="ECO:0000256" key="3">
    <source>
        <dbReference type="ARBA" id="ARBA00034247"/>
    </source>
</evidence>
<evidence type="ECO:0000256" key="2">
    <source>
        <dbReference type="ARBA" id="ARBA00012528"/>
    </source>
</evidence>
<dbReference type="PROSITE" id="PS50113">
    <property type="entry name" value="PAC"/>
    <property type="match status" value="1"/>
</dbReference>
<dbReference type="SUPFAM" id="SSF55785">
    <property type="entry name" value="PYP-like sensor domain (PAS domain)"/>
    <property type="match status" value="1"/>
</dbReference>
<dbReference type="InterPro" id="IPR013656">
    <property type="entry name" value="PAS_4"/>
</dbReference>
<comment type="catalytic activity">
    <reaction evidence="3">
        <text>2 GTP = 3',3'-c-di-GMP + 2 diphosphate</text>
        <dbReference type="Rhea" id="RHEA:24898"/>
        <dbReference type="ChEBI" id="CHEBI:33019"/>
        <dbReference type="ChEBI" id="CHEBI:37565"/>
        <dbReference type="ChEBI" id="CHEBI:58805"/>
        <dbReference type="EC" id="2.7.7.65"/>
    </reaction>
</comment>
<dbReference type="GO" id="GO:1902201">
    <property type="term" value="P:negative regulation of bacterial-type flagellum-dependent cell motility"/>
    <property type="evidence" value="ECO:0007669"/>
    <property type="project" value="TreeGrafter"/>
</dbReference>
<dbReference type="Gene3D" id="3.30.450.20">
    <property type="entry name" value="PAS domain"/>
    <property type="match status" value="1"/>
</dbReference>
<reference evidence="6" key="1">
    <citation type="journal article" date="2020" name="mSystems">
        <title>Genome- and Community-Level Interaction Insights into Carbon Utilization and Element Cycling Functions of Hydrothermarchaeota in Hydrothermal Sediment.</title>
        <authorList>
            <person name="Zhou Z."/>
            <person name="Liu Y."/>
            <person name="Xu W."/>
            <person name="Pan J."/>
            <person name="Luo Z.H."/>
            <person name="Li M."/>
        </authorList>
    </citation>
    <scope>NUCLEOTIDE SEQUENCE [LARGE SCALE GENOMIC DNA]</scope>
    <source>
        <strain evidence="6">HyVt-458</strain>
    </source>
</reference>
<name>A0A831S084_9GAMM</name>
<evidence type="ECO:0000259" key="4">
    <source>
        <dbReference type="PROSITE" id="PS50113"/>
    </source>
</evidence>
<dbReference type="GO" id="GO:0052621">
    <property type="term" value="F:diguanylate cyclase activity"/>
    <property type="evidence" value="ECO:0007669"/>
    <property type="project" value="UniProtKB-EC"/>
</dbReference>
<dbReference type="Proteomes" id="UP000886339">
    <property type="component" value="Unassembled WGS sequence"/>
</dbReference>
<proteinExistence type="predicted"/>
<dbReference type="PANTHER" id="PTHR45138:SF9">
    <property type="entry name" value="DIGUANYLATE CYCLASE DGCM-RELATED"/>
    <property type="match status" value="1"/>
</dbReference>
<evidence type="ECO:0000259" key="5">
    <source>
        <dbReference type="PROSITE" id="PS50887"/>
    </source>
</evidence>
<dbReference type="InterPro" id="IPR000700">
    <property type="entry name" value="PAS-assoc_C"/>
</dbReference>
<dbReference type="Gene3D" id="3.30.70.270">
    <property type="match status" value="1"/>
</dbReference>
<dbReference type="Pfam" id="PF00990">
    <property type="entry name" value="GGDEF"/>
    <property type="match status" value="1"/>
</dbReference>
<feature type="domain" description="PAC" evidence="4">
    <location>
        <begin position="110"/>
        <end position="163"/>
    </location>
</feature>
<dbReference type="InterPro" id="IPR035965">
    <property type="entry name" value="PAS-like_dom_sf"/>
</dbReference>
<gene>
    <name evidence="6" type="ORF">ENJ12_11550</name>
</gene>
<dbReference type="InterPro" id="IPR029787">
    <property type="entry name" value="Nucleotide_cyclase"/>
</dbReference>
<dbReference type="InterPro" id="IPR000014">
    <property type="entry name" value="PAS"/>
</dbReference>
<sequence length="330" mass="37378">MNKEPSYEELRKKLADLEQKARTADILSNQIFEERQFLKILIDTIPSPIFHKDHEGIYRHCNEAFSRDILGLHKEQILDKSLFDLPDEIPHQLAQVYREKDLELLENPGTQVYKSTVRCSDGKERIYQFYKSTIVNASGKAVGLVGIMLDITRLEKKNADLESLSYHDALTGVFNRRKLDSAFPELLKQDRPADTLLNVAIIDIDHFKDYNDAHGHPAGDEALKCVAITIQKNLEQTGGNVFRIGGEEFCALYLTSSTSDARRLAEKIRTDIATQPASPEGNNDSQLTISTGLLSIRGSLIDVKQIHREADRLMYRAKQSGRNRVVQKTV</sequence>
<dbReference type="GO" id="GO:0005886">
    <property type="term" value="C:plasma membrane"/>
    <property type="evidence" value="ECO:0007669"/>
    <property type="project" value="TreeGrafter"/>
</dbReference>
<dbReference type="PANTHER" id="PTHR45138">
    <property type="entry name" value="REGULATORY COMPONENTS OF SENSORY TRANSDUCTION SYSTEM"/>
    <property type="match status" value="1"/>
</dbReference>
<dbReference type="Pfam" id="PF08448">
    <property type="entry name" value="PAS_4"/>
    <property type="match status" value="1"/>
</dbReference>
<dbReference type="FunFam" id="3.30.70.270:FF:000001">
    <property type="entry name" value="Diguanylate cyclase domain protein"/>
    <property type="match status" value="1"/>
</dbReference>
<dbReference type="SUPFAM" id="SSF55073">
    <property type="entry name" value="Nucleotide cyclase"/>
    <property type="match status" value="1"/>
</dbReference>
<dbReference type="SMART" id="SM00267">
    <property type="entry name" value="GGDEF"/>
    <property type="match status" value="1"/>
</dbReference>
<dbReference type="GO" id="GO:0043709">
    <property type="term" value="P:cell adhesion involved in single-species biofilm formation"/>
    <property type="evidence" value="ECO:0007669"/>
    <property type="project" value="TreeGrafter"/>
</dbReference>
<dbReference type="NCBIfam" id="TIGR00254">
    <property type="entry name" value="GGDEF"/>
    <property type="match status" value="1"/>
</dbReference>
<dbReference type="EMBL" id="DRLF01000397">
    <property type="protein sequence ID" value="HEC07483.1"/>
    <property type="molecule type" value="Genomic_DNA"/>
</dbReference>
<organism evidence="6">
    <name type="scientific">Thiolapillus brandeum</name>
    <dbReference type="NCBI Taxonomy" id="1076588"/>
    <lineage>
        <taxon>Bacteria</taxon>
        <taxon>Pseudomonadati</taxon>
        <taxon>Pseudomonadota</taxon>
        <taxon>Gammaproteobacteria</taxon>
        <taxon>Chromatiales</taxon>
        <taxon>Sedimenticolaceae</taxon>
        <taxon>Thiolapillus</taxon>
    </lineage>
</organism>
<dbReference type="InterPro" id="IPR043128">
    <property type="entry name" value="Rev_trsase/Diguanyl_cyclase"/>
</dbReference>
<dbReference type="NCBIfam" id="TIGR00229">
    <property type="entry name" value="sensory_box"/>
    <property type="match status" value="1"/>
</dbReference>
<dbReference type="InterPro" id="IPR050469">
    <property type="entry name" value="Diguanylate_Cyclase"/>
</dbReference>
<comment type="cofactor">
    <cofactor evidence="1">
        <name>Mg(2+)</name>
        <dbReference type="ChEBI" id="CHEBI:18420"/>
    </cofactor>
</comment>
<dbReference type="EC" id="2.7.7.65" evidence="2"/>
<dbReference type="CDD" id="cd01949">
    <property type="entry name" value="GGDEF"/>
    <property type="match status" value="1"/>
</dbReference>
<dbReference type="PROSITE" id="PS50887">
    <property type="entry name" value="GGDEF"/>
    <property type="match status" value="1"/>
</dbReference>
<comment type="caution">
    <text evidence="6">The sequence shown here is derived from an EMBL/GenBank/DDBJ whole genome shotgun (WGS) entry which is preliminary data.</text>
</comment>
<evidence type="ECO:0000256" key="1">
    <source>
        <dbReference type="ARBA" id="ARBA00001946"/>
    </source>
</evidence>
<protein>
    <recommendedName>
        <fullName evidence="2">diguanylate cyclase</fullName>
        <ecNumber evidence="2">2.7.7.65</ecNumber>
    </recommendedName>
</protein>
<accession>A0A831S084</accession>
<dbReference type="CDD" id="cd00130">
    <property type="entry name" value="PAS"/>
    <property type="match status" value="1"/>
</dbReference>
<feature type="domain" description="GGDEF" evidence="5">
    <location>
        <begin position="195"/>
        <end position="330"/>
    </location>
</feature>
<evidence type="ECO:0000313" key="6">
    <source>
        <dbReference type="EMBL" id="HEC07483.1"/>
    </source>
</evidence>